<dbReference type="GO" id="GO:0043626">
    <property type="term" value="C:PCNA complex"/>
    <property type="evidence" value="ECO:0007669"/>
    <property type="project" value="TreeGrafter"/>
</dbReference>
<evidence type="ECO:0000313" key="7">
    <source>
        <dbReference type="EMBL" id="CAJ1971561.1"/>
    </source>
</evidence>
<dbReference type="AlphaFoldDB" id="A0AA86SS35"/>
<dbReference type="Pfam" id="PF02747">
    <property type="entry name" value="PCNA_C"/>
    <property type="match status" value="1"/>
</dbReference>
<organism evidence="7 8">
    <name type="scientific">Sphenostylis stenocarpa</name>
    <dbReference type="NCBI Taxonomy" id="92480"/>
    <lineage>
        <taxon>Eukaryota</taxon>
        <taxon>Viridiplantae</taxon>
        <taxon>Streptophyta</taxon>
        <taxon>Embryophyta</taxon>
        <taxon>Tracheophyta</taxon>
        <taxon>Spermatophyta</taxon>
        <taxon>Magnoliopsida</taxon>
        <taxon>eudicotyledons</taxon>
        <taxon>Gunneridae</taxon>
        <taxon>Pentapetalae</taxon>
        <taxon>rosids</taxon>
        <taxon>fabids</taxon>
        <taxon>Fabales</taxon>
        <taxon>Fabaceae</taxon>
        <taxon>Papilionoideae</taxon>
        <taxon>50 kb inversion clade</taxon>
        <taxon>NPAAA clade</taxon>
        <taxon>indigoferoid/millettioid clade</taxon>
        <taxon>Phaseoleae</taxon>
        <taxon>Sphenostylis</taxon>
    </lineage>
</organism>
<dbReference type="GO" id="GO:0006298">
    <property type="term" value="P:mismatch repair"/>
    <property type="evidence" value="ECO:0007669"/>
    <property type="project" value="TreeGrafter"/>
</dbReference>
<name>A0AA86SS35_9FABA</name>
<dbReference type="InterPro" id="IPR046938">
    <property type="entry name" value="DNA_clamp_sf"/>
</dbReference>
<evidence type="ECO:0000259" key="6">
    <source>
        <dbReference type="Pfam" id="PF02747"/>
    </source>
</evidence>
<accession>A0AA86SS35</accession>
<keyword evidence="8" id="KW-1185">Reference proteome</keyword>
<evidence type="ECO:0000256" key="4">
    <source>
        <dbReference type="RuleBase" id="RU003671"/>
    </source>
</evidence>
<dbReference type="HAMAP" id="MF_00317">
    <property type="entry name" value="DNApol_clamp_arch"/>
    <property type="match status" value="1"/>
</dbReference>
<dbReference type="SUPFAM" id="SSF55979">
    <property type="entry name" value="DNA clamp"/>
    <property type="match status" value="2"/>
</dbReference>
<dbReference type="InterPro" id="IPR022649">
    <property type="entry name" value="Pr_cel_nuc_antig_C"/>
</dbReference>
<dbReference type="GO" id="GO:0030337">
    <property type="term" value="F:DNA polymerase processivity factor activity"/>
    <property type="evidence" value="ECO:0007669"/>
    <property type="project" value="InterPro"/>
</dbReference>
<comment type="subcellular location">
    <subcellularLocation>
        <location evidence="3">Nucleus</location>
    </subcellularLocation>
</comment>
<dbReference type="InterPro" id="IPR022648">
    <property type="entry name" value="Pr_cel_nuc_antig_N"/>
</dbReference>
<dbReference type="GO" id="GO:0019985">
    <property type="term" value="P:translesion synthesis"/>
    <property type="evidence" value="ECO:0007669"/>
    <property type="project" value="TreeGrafter"/>
</dbReference>
<dbReference type="Gene3D" id="3.70.10.10">
    <property type="match status" value="1"/>
</dbReference>
<dbReference type="CDD" id="cd00577">
    <property type="entry name" value="PCNA"/>
    <property type="match status" value="1"/>
</dbReference>
<dbReference type="GO" id="GO:0006275">
    <property type="term" value="P:regulation of DNA replication"/>
    <property type="evidence" value="ECO:0007669"/>
    <property type="project" value="InterPro"/>
</dbReference>
<evidence type="ECO:0000259" key="5">
    <source>
        <dbReference type="Pfam" id="PF00705"/>
    </source>
</evidence>
<keyword evidence="4" id="KW-0235">DNA replication</keyword>
<sequence length="276" mass="30915">MMELGDVQAPLLKQVVDAVRDVVQEANIEFSTTSGFSLLAMDSSFLALAAFLLRPDAFQHFRCDRPLTMAVNLNKMATVLRCAATDDIVKLRSDDEPNLLTFIFESPTQHIISEFGMSVMVVRHDPFFISEDIVYNATVKMPSSEFSRIIKGLSSIGDTVFISVTQQGVVKFTTKADFVANITCTGNNIVERAEEDTMIEMNEPVSQAFSLRYLNSFTKATRLSSTVTIGLSMGMPLMVEYKIAEKGYVRFYLAPKIEEEEEEEVDVQNEEQNPQD</sequence>
<feature type="domain" description="Proliferating cell nuclear antigen PCNA C-terminal" evidence="6">
    <location>
        <begin position="131"/>
        <end position="256"/>
    </location>
</feature>
<keyword evidence="3" id="KW-0539">Nucleus</keyword>
<gene>
    <name evidence="7" type="ORF">AYBTSS11_LOCUS23562</name>
</gene>
<evidence type="ECO:0000256" key="2">
    <source>
        <dbReference type="ARBA" id="ARBA00023125"/>
    </source>
</evidence>
<dbReference type="EMBL" id="OY731405">
    <property type="protein sequence ID" value="CAJ1971561.1"/>
    <property type="molecule type" value="Genomic_DNA"/>
</dbReference>
<dbReference type="PANTHER" id="PTHR11352">
    <property type="entry name" value="PROLIFERATING CELL NUCLEAR ANTIGEN"/>
    <property type="match status" value="1"/>
</dbReference>
<protein>
    <recommendedName>
        <fullName evidence="3">DNA sliding clamp PCNA</fullName>
    </recommendedName>
</protein>
<feature type="domain" description="Proliferating cell nuclear antigen PCNA N-terminal" evidence="5">
    <location>
        <begin position="1"/>
        <end position="124"/>
    </location>
</feature>
<proteinExistence type="inferred from homology"/>
<dbReference type="Pfam" id="PF00705">
    <property type="entry name" value="PCNA_N"/>
    <property type="match status" value="1"/>
</dbReference>
<evidence type="ECO:0000256" key="1">
    <source>
        <dbReference type="ARBA" id="ARBA00010462"/>
    </source>
</evidence>
<reference evidence="7" key="1">
    <citation type="submission" date="2023-10" db="EMBL/GenBank/DDBJ databases">
        <authorList>
            <person name="Domelevo Entfellner J.-B."/>
        </authorList>
    </citation>
    <scope>NUCLEOTIDE SEQUENCE</scope>
</reference>
<dbReference type="GO" id="GO:0003677">
    <property type="term" value="F:DNA binding"/>
    <property type="evidence" value="ECO:0007669"/>
    <property type="project" value="UniProtKB-KW"/>
</dbReference>
<dbReference type="NCBIfam" id="TIGR00590">
    <property type="entry name" value="pcna"/>
    <property type="match status" value="1"/>
</dbReference>
<dbReference type="Gramene" id="rna-AYBTSS11_LOCUS23562">
    <property type="protein sequence ID" value="CAJ1971561.1"/>
    <property type="gene ID" value="gene-AYBTSS11_LOCUS23562"/>
</dbReference>
<comment type="function">
    <text evidence="3">This protein is an auxiliary protein of DNA polymerase delta and is involved in the control of eukaryotic DNA replication by increasing the polymerase's processivity during elongation of the leading strand.</text>
</comment>
<keyword evidence="2 4" id="KW-0238">DNA-binding</keyword>
<dbReference type="PANTHER" id="PTHR11352:SF0">
    <property type="entry name" value="PROLIFERATING CELL NUCLEAR ANTIGEN"/>
    <property type="match status" value="1"/>
</dbReference>
<dbReference type="GO" id="GO:0006272">
    <property type="term" value="P:leading strand elongation"/>
    <property type="evidence" value="ECO:0007669"/>
    <property type="project" value="TreeGrafter"/>
</dbReference>
<evidence type="ECO:0000256" key="3">
    <source>
        <dbReference type="RuleBase" id="RU000641"/>
    </source>
</evidence>
<comment type="similarity">
    <text evidence="1 4">Belongs to the PCNA family.</text>
</comment>
<dbReference type="Proteomes" id="UP001189624">
    <property type="component" value="Chromosome 8"/>
</dbReference>
<evidence type="ECO:0000313" key="8">
    <source>
        <dbReference type="Proteomes" id="UP001189624"/>
    </source>
</evidence>
<dbReference type="PRINTS" id="PR00339">
    <property type="entry name" value="PCNACYCLIN"/>
</dbReference>
<dbReference type="InterPro" id="IPR000730">
    <property type="entry name" value="Pr_cel_nuc_antig"/>
</dbReference>